<dbReference type="InterPro" id="IPR029787">
    <property type="entry name" value="Nucleotide_cyclase"/>
</dbReference>
<feature type="domain" description="EAL" evidence="1">
    <location>
        <begin position="103"/>
        <end position="151"/>
    </location>
</feature>
<dbReference type="NCBIfam" id="TIGR00254">
    <property type="entry name" value="GGDEF"/>
    <property type="match status" value="1"/>
</dbReference>
<reference evidence="3 4" key="1">
    <citation type="submission" date="2017-12" db="EMBL/GenBank/DDBJ databases">
        <authorList>
            <person name="Paulsen S."/>
            <person name="Gram L.K."/>
        </authorList>
    </citation>
    <scope>NUCLEOTIDE SEQUENCE [LARGE SCALE GENOMIC DNA]</scope>
    <source>
        <strain evidence="3 4">S1189</strain>
    </source>
</reference>
<dbReference type="CDD" id="cd01949">
    <property type="entry name" value="GGDEF"/>
    <property type="match status" value="1"/>
</dbReference>
<dbReference type="InterPro" id="IPR001633">
    <property type="entry name" value="EAL_dom"/>
</dbReference>
<dbReference type="PROSITE" id="PS50883">
    <property type="entry name" value="EAL"/>
    <property type="match status" value="1"/>
</dbReference>
<evidence type="ECO:0000259" key="2">
    <source>
        <dbReference type="PROSITE" id="PS50887"/>
    </source>
</evidence>
<dbReference type="SUPFAM" id="SSF55073">
    <property type="entry name" value="Nucleotide cyclase"/>
    <property type="match status" value="1"/>
</dbReference>
<dbReference type="PROSITE" id="PS50887">
    <property type="entry name" value="GGDEF"/>
    <property type="match status" value="1"/>
</dbReference>
<dbReference type="PANTHER" id="PTHR44757:SF2">
    <property type="entry name" value="BIOFILM ARCHITECTURE MAINTENANCE PROTEIN MBAA"/>
    <property type="match status" value="1"/>
</dbReference>
<evidence type="ECO:0000313" key="3">
    <source>
        <dbReference type="EMBL" id="TMP74341.1"/>
    </source>
</evidence>
<feature type="non-terminal residue" evidence="3">
    <location>
        <position position="1"/>
    </location>
</feature>
<evidence type="ECO:0000259" key="1">
    <source>
        <dbReference type="PROSITE" id="PS50883"/>
    </source>
</evidence>
<dbReference type="Gene3D" id="3.20.20.450">
    <property type="entry name" value="EAL domain"/>
    <property type="match status" value="1"/>
</dbReference>
<dbReference type="Proteomes" id="UP000307362">
    <property type="component" value="Unassembled WGS sequence"/>
</dbReference>
<dbReference type="SMART" id="SM00267">
    <property type="entry name" value="GGDEF"/>
    <property type="match status" value="1"/>
</dbReference>
<dbReference type="OrthoDB" id="5565224at2"/>
<dbReference type="SUPFAM" id="SSF141868">
    <property type="entry name" value="EAL domain-like"/>
    <property type="match status" value="1"/>
</dbReference>
<dbReference type="RefSeq" id="WP_138569404.1">
    <property type="nucleotide sequence ID" value="NZ_PNCM01000447.1"/>
</dbReference>
<dbReference type="Pfam" id="PF00563">
    <property type="entry name" value="EAL"/>
    <property type="match status" value="1"/>
</dbReference>
<name>A0A5S3YLR2_9GAMM</name>
<accession>A0A5S3YLR2</accession>
<dbReference type="AlphaFoldDB" id="A0A5S3YLR2"/>
<comment type="caution">
    <text evidence="3">The sequence shown here is derived from an EMBL/GenBank/DDBJ whole genome shotgun (WGS) entry which is preliminary data.</text>
</comment>
<proteinExistence type="predicted"/>
<dbReference type="Pfam" id="PF00990">
    <property type="entry name" value="GGDEF"/>
    <property type="match status" value="1"/>
</dbReference>
<evidence type="ECO:0000313" key="4">
    <source>
        <dbReference type="Proteomes" id="UP000307362"/>
    </source>
</evidence>
<dbReference type="InterPro" id="IPR035919">
    <property type="entry name" value="EAL_sf"/>
</dbReference>
<dbReference type="InterPro" id="IPR000160">
    <property type="entry name" value="GGDEF_dom"/>
</dbReference>
<feature type="non-terminal residue" evidence="3">
    <location>
        <position position="151"/>
    </location>
</feature>
<dbReference type="EMBL" id="PNCM01000447">
    <property type="protein sequence ID" value="TMP74341.1"/>
    <property type="molecule type" value="Genomic_DNA"/>
</dbReference>
<sequence>KEADFVARIGGDEFVVVFSDLHGSDNIKQMAKSLLLSLASTIFIEDEKVYISASIGIACAPDDGQNREQLLKAADQAMYKAKNSGRNGFEFFSHDMREDANARMQLLKELRSAIELEQFELYYQPIVSLDDLHVHKAEGLIRWQHPEKGLI</sequence>
<dbReference type="PANTHER" id="PTHR44757">
    <property type="entry name" value="DIGUANYLATE CYCLASE DGCP"/>
    <property type="match status" value="1"/>
</dbReference>
<gene>
    <name evidence="3" type="ORF">CWB73_22225</name>
</gene>
<dbReference type="Gene3D" id="3.30.70.270">
    <property type="match status" value="1"/>
</dbReference>
<protein>
    <submittedName>
        <fullName evidence="3">Diguanylate phosphodiesterase</fullName>
    </submittedName>
</protein>
<feature type="domain" description="GGDEF" evidence="2">
    <location>
        <begin position="1"/>
        <end position="94"/>
    </location>
</feature>
<organism evidence="3 4">
    <name type="scientific">Pseudoalteromonas phenolica</name>
    <dbReference type="NCBI Taxonomy" id="161398"/>
    <lineage>
        <taxon>Bacteria</taxon>
        <taxon>Pseudomonadati</taxon>
        <taxon>Pseudomonadota</taxon>
        <taxon>Gammaproteobacteria</taxon>
        <taxon>Alteromonadales</taxon>
        <taxon>Pseudoalteromonadaceae</taxon>
        <taxon>Pseudoalteromonas</taxon>
    </lineage>
</organism>
<reference evidence="4" key="2">
    <citation type="submission" date="2019-06" db="EMBL/GenBank/DDBJ databases">
        <title>Co-occurence of chitin degradation, pigmentation and bioactivity in marine Pseudoalteromonas.</title>
        <authorList>
            <person name="Sonnenschein E.C."/>
            <person name="Bech P.K."/>
        </authorList>
    </citation>
    <scope>NUCLEOTIDE SEQUENCE [LARGE SCALE GENOMIC DNA]</scope>
    <source>
        <strain evidence="4">S1189</strain>
    </source>
</reference>
<dbReference type="InterPro" id="IPR043128">
    <property type="entry name" value="Rev_trsase/Diguanyl_cyclase"/>
</dbReference>
<dbReference type="InterPro" id="IPR052155">
    <property type="entry name" value="Biofilm_reg_signaling"/>
</dbReference>